<dbReference type="InterPro" id="IPR016182">
    <property type="entry name" value="Cu_amine_oxidase_N-reg"/>
</dbReference>
<evidence type="ECO:0000259" key="4">
    <source>
        <dbReference type="Pfam" id="PF09248"/>
    </source>
</evidence>
<dbReference type="GO" id="GO:0005507">
    <property type="term" value="F:copper ion binding"/>
    <property type="evidence" value="ECO:0007669"/>
    <property type="project" value="InterPro"/>
</dbReference>
<dbReference type="InParanoid" id="A0A6P8IRY0"/>
<dbReference type="KEGG" id="aten:116304326"/>
<evidence type="ECO:0000256" key="1">
    <source>
        <dbReference type="RuleBase" id="RU000672"/>
    </source>
</evidence>
<evidence type="ECO:0000313" key="6">
    <source>
        <dbReference type="RefSeq" id="XP_031569906.1"/>
    </source>
</evidence>
<feature type="domain" description="Copper amine oxidase N2-terminal" evidence="3">
    <location>
        <begin position="86"/>
        <end position="156"/>
    </location>
</feature>
<dbReference type="GeneID" id="116304326"/>
<accession>A0A6P8IRY0</accession>
<dbReference type="PANTHER" id="PTHR10638">
    <property type="entry name" value="COPPER AMINE OXIDASE"/>
    <property type="match status" value="1"/>
</dbReference>
<evidence type="ECO:0000313" key="5">
    <source>
        <dbReference type="Proteomes" id="UP000515163"/>
    </source>
</evidence>
<organism evidence="5 6">
    <name type="scientific">Actinia tenebrosa</name>
    <name type="common">Australian red waratah sea anemone</name>
    <dbReference type="NCBI Taxonomy" id="6105"/>
    <lineage>
        <taxon>Eukaryota</taxon>
        <taxon>Metazoa</taxon>
        <taxon>Cnidaria</taxon>
        <taxon>Anthozoa</taxon>
        <taxon>Hexacorallia</taxon>
        <taxon>Actiniaria</taxon>
        <taxon>Actiniidae</taxon>
        <taxon>Actinia</taxon>
    </lineage>
</organism>
<dbReference type="GO" id="GO:0048038">
    <property type="term" value="F:quinone binding"/>
    <property type="evidence" value="ECO:0007669"/>
    <property type="project" value="InterPro"/>
</dbReference>
<keyword evidence="5" id="KW-1185">Reference proteome</keyword>
<dbReference type="AlphaFoldDB" id="A0A6P8IRY0"/>
<dbReference type="SUPFAM" id="SSF54416">
    <property type="entry name" value="Amine oxidase N-terminal region"/>
    <property type="match status" value="2"/>
</dbReference>
<keyword evidence="1" id="KW-0801">TPQ</keyword>
<sequence>MAKVSPLWKWLTILFIIISIALLIALIVVASKGDKKKEEAAVCASGMDVSVTLSSASGPPHQGLFDDLSALEIKKVRDYMFQVKPLDLKPNQELKINSNRIAIIQLYPPSKDDALAYLDQKKAMKPERQAIVVVFRGASQPAVVEEYIVGPVDAPTKHTLRKVDGREYPINFNARPFSTQEGIVLHNVIFTDVGRKAHDLINESYDGYSYGDNCVEKCLFVQFAAPMGLTSKTRDNWFGFYRHDLPFYIHPLNFEFYVNHAGSDPSKWRVEKVLYNDQLFDSVEELMAAYRNASLIKTFIPALSDEEKKGQTH</sequence>
<dbReference type="FunFam" id="3.10.450.40:FF:000022">
    <property type="entry name" value="Amine oxidase"/>
    <property type="match status" value="1"/>
</dbReference>
<dbReference type="PRINTS" id="PR00766">
    <property type="entry name" value="CUDAOXIDASE"/>
</dbReference>
<evidence type="ECO:0000256" key="2">
    <source>
        <dbReference type="SAM" id="Phobius"/>
    </source>
</evidence>
<protein>
    <recommendedName>
        <fullName evidence="1">Amine oxidase</fullName>
        <ecNumber evidence="1">1.4.3.-</ecNumber>
    </recommendedName>
</protein>
<dbReference type="Proteomes" id="UP000515163">
    <property type="component" value="Unplaced"/>
</dbReference>
<dbReference type="InterPro" id="IPR015800">
    <property type="entry name" value="Cu_amine_oxidase_N2"/>
</dbReference>
<dbReference type="PANTHER" id="PTHR10638:SF20">
    <property type="entry name" value="AMINE OXIDASE"/>
    <property type="match status" value="1"/>
</dbReference>
<keyword evidence="1" id="KW-0560">Oxidoreductase</keyword>
<feature type="transmembrane region" description="Helical" evidence="2">
    <location>
        <begin position="12"/>
        <end position="30"/>
    </location>
</feature>
<dbReference type="GO" id="GO:0008131">
    <property type="term" value="F:primary methylamine oxidase activity"/>
    <property type="evidence" value="ECO:0007669"/>
    <property type="project" value="InterPro"/>
</dbReference>
<dbReference type="Pfam" id="PF02727">
    <property type="entry name" value="Cu_amine_oxidN2"/>
    <property type="match status" value="1"/>
</dbReference>
<dbReference type="Pfam" id="PF09248">
    <property type="entry name" value="DUF1965"/>
    <property type="match status" value="1"/>
</dbReference>
<dbReference type="GO" id="GO:0005886">
    <property type="term" value="C:plasma membrane"/>
    <property type="evidence" value="ECO:0007669"/>
    <property type="project" value="TreeGrafter"/>
</dbReference>
<dbReference type="GO" id="GO:0009308">
    <property type="term" value="P:amine metabolic process"/>
    <property type="evidence" value="ECO:0007669"/>
    <property type="project" value="UniProtKB-UniRule"/>
</dbReference>
<dbReference type="InterPro" id="IPR015328">
    <property type="entry name" value="DUF1965"/>
</dbReference>
<keyword evidence="2" id="KW-0472">Membrane</keyword>
<name>A0A6P8IRY0_ACTTE</name>
<dbReference type="OrthoDB" id="6149684at2759"/>
<feature type="domain" description="DUF1965" evidence="4">
    <location>
        <begin position="250"/>
        <end position="293"/>
    </location>
</feature>
<comment type="cofactor">
    <cofactor evidence="1">
        <name>Cu cation</name>
        <dbReference type="ChEBI" id="CHEBI:23378"/>
    </cofactor>
    <text evidence="1">Contains 1 topaquinone per subunit.</text>
</comment>
<comment type="similarity">
    <text evidence="1">Belongs to the copper/topaquinone oxidase family.</text>
</comment>
<evidence type="ECO:0000259" key="3">
    <source>
        <dbReference type="Pfam" id="PF02727"/>
    </source>
</evidence>
<dbReference type="Gene3D" id="3.10.450.40">
    <property type="match status" value="2"/>
</dbReference>
<gene>
    <name evidence="6" type="primary">LOC116304326</name>
</gene>
<dbReference type="InterPro" id="IPR000269">
    <property type="entry name" value="Cu_amine_oxidase"/>
</dbReference>
<dbReference type="EC" id="1.4.3.-" evidence="1"/>
<keyword evidence="2" id="KW-1133">Transmembrane helix</keyword>
<dbReference type="FunFam" id="3.10.450.40:FF:000018">
    <property type="entry name" value="Amine oxidase"/>
    <property type="match status" value="1"/>
</dbReference>
<reference evidence="6" key="1">
    <citation type="submission" date="2025-08" db="UniProtKB">
        <authorList>
            <consortium name="RefSeq"/>
        </authorList>
    </citation>
    <scope>IDENTIFICATION</scope>
    <source>
        <tissue evidence="6">Tentacle</tissue>
    </source>
</reference>
<keyword evidence="1" id="KW-0186">Copper</keyword>
<dbReference type="RefSeq" id="XP_031569906.1">
    <property type="nucleotide sequence ID" value="XM_031714046.1"/>
</dbReference>
<proteinExistence type="inferred from homology"/>
<keyword evidence="1" id="KW-0479">Metal-binding</keyword>
<keyword evidence="2" id="KW-0812">Transmembrane</keyword>
<comment type="PTM">
    <text evidence="1">Topaquinone (TPQ) is generated by copper-dependent autoxidation of a specific tyrosyl residue.</text>
</comment>